<feature type="compositionally biased region" description="Acidic residues" evidence="1">
    <location>
        <begin position="41"/>
        <end position="54"/>
    </location>
</feature>
<dbReference type="AlphaFoldDB" id="A0A8S3XU52"/>
<sequence>MACPLKKNTIAQLLIEEDNEEEIVSEKEDFEEQSEHKSETEQEANDSDTPSDLEEIFHPRRPLELDPQT</sequence>
<evidence type="ECO:0000313" key="3">
    <source>
        <dbReference type="Proteomes" id="UP000691718"/>
    </source>
</evidence>
<feature type="compositionally biased region" description="Acidic residues" evidence="1">
    <location>
        <begin position="17"/>
        <end position="32"/>
    </location>
</feature>
<gene>
    <name evidence="2" type="ORF">PAPOLLO_LOCUS22138</name>
</gene>
<accession>A0A8S3XU52</accession>
<protein>
    <submittedName>
        <fullName evidence="2">(apollo) hypothetical protein</fullName>
    </submittedName>
</protein>
<proteinExistence type="predicted"/>
<evidence type="ECO:0000313" key="2">
    <source>
        <dbReference type="EMBL" id="CAG5041393.1"/>
    </source>
</evidence>
<name>A0A8S3XU52_PARAO</name>
<reference evidence="2" key="1">
    <citation type="submission" date="2021-04" db="EMBL/GenBank/DDBJ databases">
        <authorList>
            <person name="Tunstrom K."/>
        </authorList>
    </citation>
    <scope>NUCLEOTIDE SEQUENCE</scope>
</reference>
<organism evidence="2 3">
    <name type="scientific">Parnassius apollo</name>
    <name type="common">Apollo butterfly</name>
    <name type="synonym">Papilio apollo</name>
    <dbReference type="NCBI Taxonomy" id="110799"/>
    <lineage>
        <taxon>Eukaryota</taxon>
        <taxon>Metazoa</taxon>
        <taxon>Ecdysozoa</taxon>
        <taxon>Arthropoda</taxon>
        <taxon>Hexapoda</taxon>
        <taxon>Insecta</taxon>
        <taxon>Pterygota</taxon>
        <taxon>Neoptera</taxon>
        <taxon>Endopterygota</taxon>
        <taxon>Lepidoptera</taxon>
        <taxon>Glossata</taxon>
        <taxon>Ditrysia</taxon>
        <taxon>Papilionoidea</taxon>
        <taxon>Papilionidae</taxon>
        <taxon>Parnassiinae</taxon>
        <taxon>Parnassini</taxon>
        <taxon>Parnassius</taxon>
        <taxon>Parnassius</taxon>
    </lineage>
</organism>
<comment type="caution">
    <text evidence="2">The sequence shown here is derived from an EMBL/GenBank/DDBJ whole genome shotgun (WGS) entry which is preliminary data.</text>
</comment>
<dbReference type="EMBL" id="CAJQZP010001359">
    <property type="protein sequence ID" value="CAG5041393.1"/>
    <property type="molecule type" value="Genomic_DNA"/>
</dbReference>
<dbReference type="Proteomes" id="UP000691718">
    <property type="component" value="Unassembled WGS sequence"/>
</dbReference>
<feature type="region of interest" description="Disordered" evidence="1">
    <location>
        <begin position="17"/>
        <end position="69"/>
    </location>
</feature>
<keyword evidence="3" id="KW-1185">Reference proteome</keyword>
<evidence type="ECO:0000256" key="1">
    <source>
        <dbReference type="SAM" id="MobiDB-lite"/>
    </source>
</evidence>
<feature type="compositionally biased region" description="Basic and acidic residues" evidence="1">
    <location>
        <begin position="55"/>
        <end position="69"/>
    </location>
</feature>